<proteinExistence type="predicted"/>
<dbReference type="EMBL" id="JACHMH010000001">
    <property type="protein sequence ID" value="MBB4680374.1"/>
    <property type="molecule type" value="Genomic_DNA"/>
</dbReference>
<keyword evidence="6 8" id="KW-0472">Membrane</keyword>
<feature type="domain" description="Acyltransferase 3" evidence="9">
    <location>
        <begin position="20"/>
        <end position="332"/>
    </location>
</feature>
<evidence type="ECO:0000256" key="5">
    <source>
        <dbReference type="ARBA" id="ARBA00022989"/>
    </source>
</evidence>
<dbReference type="InterPro" id="IPR050879">
    <property type="entry name" value="Acyltransferase_3"/>
</dbReference>
<dbReference type="GO" id="GO:0009103">
    <property type="term" value="P:lipopolysaccharide biosynthetic process"/>
    <property type="evidence" value="ECO:0007669"/>
    <property type="project" value="TreeGrafter"/>
</dbReference>
<keyword evidence="7" id="KW-0012">Acyltransferase</keyword>
<feature type="transmembrane region" description="Helical" evidence="8">
    <location>
        <begin position="288"/>
        <end position="307"/>
    </location>
</feature>
<name>A0A7W7CJ31_9PSEU</name>
<comment type="subcellular location">
    <subcellularLocation>
        <location evidence="1">Cell membrane</location>
        <topology evidence="1">Multi-pass membrane protein</topology>
    </subcellularLocation>
</comment>
<sequence>MTNLLSARPAAEPDARPRLPALDGLRGLAVAGVLLFHAGHLSGGFLGVDLFFVLSGYLITDLLLRDHTRSLTVFWGRRIRRLWPALAVLLPGVTLLTWAFGSPELLRTALADGPWVQLNLANWHLLAESAGYWDRFGPGRVFGHLWSVAVEEQFYLLWPLVVFGLRRQRAVALAAGLGALASLGLMLVLTDPDRVYTGTDTRAFALLLGALAATEPVREWVKRTLPSWTAVPLALGLALAWLLVDGEKSPMLFQGGLFALSLAAALLILLAPGSVLDRGLCWQPLRGLGLVSYGLYLWHWPVFLLLSKEKTGLDGWLWTVLVCAVSLGLAVLSKVLVEDPIRYRAAWARGRTGLAAFAASLVVVALTWIVLPRPATAAIDTSALGGRPAVSANGPKVSKVLFMGDSIAEGLALPLTAAAKASGLTLKSMAAAGGGGVVGPLAESTWAELPRVLTEFRPDVVVYQVTTYDWGSQAEQRAGYQRLVREAGGAKVVFVTMPPIRPDDFYAEHMAELGRTTAAVKEAGGEVLDSREVWGETYQRERDGRIERSSDGIHTCPAGAARFTAWLLDGLAARYSGIARVSPDTWANTGWAADKRFHGC</sequence>
<reference evidence="10 11" key="1">
    <citation type="submission" date="2020-08" db="EMBL/GenBank/DDBJ databases">
        <title>Sequencing the genomes of 1000 actinobacteria strains.</title>
        <authorList>
            <person name="Klenk H.-P."/>
        </authorList>
    </citation>
    <scope>NUCLEOTIDE SEQUENCE [LARGE SCALE GENOMIC DNA]</scope>
    <source>
        <strain evidence="10 11">DSM 44230</strain>
    </source>
</reference>
<dbReference type="GO" id="GO:0005886">
    <property type="term" value="C:plasma membrane"/>
    <property type="evidence" value="ECO:0007669"/>
    <property type="project" value="UniProtKB-SubCell"/>
</dbReference>
<evidence type="ECO:0000313" key="11">
    <source>
        <dbReference type="Proteomes" id="UP000533598"/>
    </source>
</evidence>
<gene>
    <name evidence="10" type="ORF">HNR67_006492</name>
</gene>
<organism evidence="10 11">
    <name type="scientific">Crossiella cryophila</name>
    <dbReference type="NCBI Taxonomy" id="43355"/>
    <lineage>
        <taxon>Bacteria</taxon>
        <taxon>Bacillati</taxon>
        <taxon>Actinomycetota</taxon>
        <taxon>Actinomycetes</taxon>
        <taxon>Pseudonocardiales</taxon>
        <taxon>Pseudonocardiaceae</taxon>
        <taxon>Crossiella</taxon>
    </lineage>
</organism>
<feature type="transmembrane region" description="Helical" evidence="8">
    <location>
        <begin position="353"/>
        <end position="371"/>
    </location>
</feature>
<dbReference type="CDD" id="cd00229">
    <property type="entry name" value="SGNH_hydrolase"/>
    <property type="match status" value="1"/>
</dbReference>
<evidence type="ECO:0000256" key="6">
    <source>
        <dbReference type="ARBA" id="ARBA00023136"/>
    </source>
</evidence>
<dbReference type="InterPro" id="IPR002656">
    <property type="entry name" value="Acyl_transf_3_dom"/>
</dbReference>
<accession>A0A7W7CJ31</accession>
<dbReference type="InterPro" id="IPR036514">
    <property type="entry name" value="SGNH_hydro_sf"/>
</dbReference>
<dbReference type="RefSeq" id="WP_185006127.1">
    <property type="nucleotide sequence ID" value="NZ_BAAAUI010000005.1"/>
</dbReference>
<evidence type="ECO:0000256" key="7">
    <source>
        <dbReference type="ARBA" id="ARBA00023315"/>
    </source>
</evidence>
<evidence type="ECO:0000256" key="3">
    <source>
        <dbReference type="ARBA" id="ARBA00022679"/>
    </source>
</evidence>
<evidence type="ECO:0000256" key="4">
    <source>
        <dbReference type="ARBA" id="ARBA00022692"/>
    </source>
</evidence>
<evidence type="ECO:0000256" key="2">
    <source>
        <dbReference type="ARBA" id="ARBA00022475"/>
    </source>
</evidence>
<dbReference type="Proteomes" id="UP000533598">
    <property type="component" value="Unassembled WGS sequence"/>
</dbReference>
<dbReference type="PANTHER" id="PTHR23028">
    <property type="entry name" value="ACETYLTRANSFERASE"/>
    <property type="match status" value="1"/>
</dbReference>
<evidence type="ECO:0000313" key="10">
    <source>
        <dbReference type="EMBL" id="MBB4680374.1"/>
    </source>
</evidence>
<keyword evidence="2" id="KW-1003">Cell membrane</keyword>
<keyword evidence="3" id="KW-0808">Transferase</keyword>
<evidence type="ECO:0000256" key="8">
    <source>
        <dbReference type="SAM" id="Phobius"/>
    </source>
</evidence>
<protein>
    <submittedName>
        <fullName evidence="10">Peptidoglycan/LPS O-acetylase OafA/YrhL</fullName>
    </submittedName>
</protein>
<comment type="caution">
    <text evidence="10">The sequence shown here is derived from an EMBL/GenBank/DDBJ whole genome shotgun (WGS) entry which is preliminary data.</text>
</comment>
<evidence type="ECO:0000259" key="9">
    <source>
        <dbReference type="Pfam" id="PF01757"/>
    </source>
</evidence>
<keyword evidence="5 8" id="KW-1133">Transmembrane helix</keyword>
<feature type="transmembrane region" description="Helical" evidence="8">
    <location>
        <begin position="170"/>
        <end position="189"/>
    </location>
</feature>
<dbReference type="Pfam" id="PF01757">
    <property type="entry name" value="Acyl_transf_3"/>
    <property type="match status" value="1"/>
</dbReference>
<dbReference type="SUPFAM" id="SSF52266">
    <property type="entry name" value="SGNH hydrolase"/>
    <property type="match status" value="1"/>
</dbReference>
<feature type="transmembrane region" description="Helical" evidence="8">
    <location>
        <begin position="225"/>
        <end position="244"/>
    </location>
</feature>
<feature type="transmembrane region" description="Helical" evidence="8">
    <location>
        <begin position="81"/>
        <end position="100"/>
    </location>
</feature>
<dbReference type="GO" id="GO:0016747">
    <property type="term" value="F:acyltransferase activity, transferring groups other than amino-acyl groups"/>
    <property type="evidence" value="ECO:0007669"/>
    <property type="project" value="InterPro"/>
</dbReference>
<evidence type="ECO:0000256" key="1">
    <source>
        <dbReference type="ARBA" id="ARBA00004651"/>
    </source>
</evidence>
<feature type="transmembrane region" description="Helical" evidence="8">
    <location>
        <begin position="313"/>
        <end position="332"/>
    </location>
</feature>
<feature type="transmembrane region" description="Helical" evidence="8">
    <location>
        <begin position="27"/>
        <end position="60"/>
    </location>
</feature>
<keyword evidence="4 8" id="KW-0812">Transmembrane</keyword>
<dbReference type="Gene3D" id="3.40.50.1110">
    <property type="entry name" value="SGNH hydrolase"/>
    <property type="match status" value="1"/>
</dbReference>
<feature type="transmembrane region" description="Helical" evidence="8">
    <location>
        <begin position="256"/>
        <end position="276"/>
    </location>
</feature>
<dbReference type="AlphaFoldDB" id="A0A7W7CJ31"/>
<keyword evidence="11" id="KW-1185">Reference proteome</keyword>
<dbReference type="PANTHER" id="PTHR23028:SF53">
    <property type="entry name" value="ACYL_TRANSF_3 DOMAIN-CONTAINING PROTEIN"/>
    <property type="match status" value="1"/>
</dbReference>